<accession>A0ACD5ZXX8</accession>
<keyword evidence="2" id="KW-1185">Reference proteome</keyword>
<organism evidence="1 2">
    <name type="scientific">Avena sativa</name>
    <name type="common">Oat</name>
    <dbReference type="NCBI Taxonomy" id="4498"/>
    <lineage>
        <taxon>Eukaryota</taxon>
        <taxon>Viridiplantae</taxon>
        <taxon>Streptophyta</taxon>
        <taxon>Embryophyta</taxon>
        <taxon>Tracheophyta</taxon>
        <taxon>Spermatophyta</taxon>
        <taxon>Magnoliopsida</taxon>
        <taxon>Liliopsida</taxon>
        <taxon>Poales</taxon>
        <taxon>Poaceae</taxon>
        <taxon>BOP clade</taxon>
        <taxon>Pooideae</taxon>
        <taxon>Poodae</taxon>
        <taxon>Poeae</taxon>
        <taxon>Poeae Chloroplast Group 1 (Aveneae type)</taxon>
        <taxon>Aveninae</taxon>
        <taxon>Avena</taxon>
    </lineage>
</organism>
<dbReference type="Proteomes" id="UP001732700">
    <property type="component" value="Chromosome 7C"/>
</dbReference>
<proteinExistence type="predicted"/>
<reference evidence="1" key="2">
    <citation type="submission" date="2025-09" db="UniProtKB">
        <authorList>
            <consortium name="EnsemblPlants"/>
        </authorList>
    </citation>
    <scope>IDENTIFICATION</scope>
</reference>
<evidence type="ECO:0000313" key="2">
    <source>
        <dbReference type="Proteomes" id="UP001732700"/>
    </source>
</evidence>
<protein>
    <submittedName>
        <fullName evidence="1">Uncharacterized protein</fullName>
    </submittedName>
</protein>
<reference evidence="1" key="1">
    <citation type="submission" date="2021-05" db="EMBL/GenBank/DDBJ databases">
        <authorList>
            <person name="Scholz U."/>
            <person name="Mascher M."/>
            <person name="Fiebig A."/>
        </authorList>
    </citation>
    <scope>NUCLEOTIDE SEQUENCE [LARGE SCALE GENOMIC DNA]</scope>
</reference>
<name>A0ACD5ZXX8_AVESA</name>
<dbReference type="EnsemblPlants" id="AVESA.00010b.r2.7CG0689930.1">
    <property type="protein sequence ID" value="AVESA.00010b.r2.7CG0689930.1.CDS"/>
    <property type="gene ID" value="AVESA.00010b.r2.7CG0689930"/>
</dbReference>
<evidence type="ECO:0000313" key="1">
    <source>
        <dbReference type="EnsemblPlants" id="AVESA.00010b.r2.7CG0689930.1.CDS"/>
    </source>
</evidence>
<sequence>MDLVTRCVVILVALFDLHGIGFASFGASDGGKKLYIVYLGERQHEHADHATASHHSILASVLGSEDAASESMVYSYKHGFSGFSAMLTEPQAQTIRGLPGVVSVRMNQMHSTHTTRSWDFMGLPYGQPNGVLASAGMGEGIIIGVIDSGIWPESPSFSDDGYGPPPARWKGTCQSGKSFGPKSCNNKIIGARWYADVVGGTQPPAGEFLSPRDLNGHGTHVASIAAGNIVHNTSFHGLASGVARGGAPRARIAVYKACWSIEAPPADGTCSEAAVMKAIDDAIHDGVDVLSLSILSVLGHIPAFHAVAKGIPVVYAAGNFGPYAQMVGNVAPWLFTVAASTVDRLFPTAITLGNGQKFTGQSLFADMERANQFHKMKLYLNSMCNLTVANSTDVKGNIVLCFSTTSVFPIAELYGLASAVVNNGGEGFIFTQQSTDFLVAWQFRAMSIPCVSVDL</sequence>